<protein>
    <recommendedName>
        <fullName evidence="4">DUF4239 domain-containing protein</fullName>
    </recommendedName>
</protein>
<dbReference type="Pfam" id="PF14023">
    <property type="entry name" value="Bestrophin-like"/>
    <property type="match status" value="1"/>
</dbReference>
<reference evidence="2 3" key="1">
    <citation type="submission" date="2016-11" db="EMBL/GenBank/DDBJ databases">
        <authorList>
            <person name="Jaros S."/>
            <person name="Januszkiewicz K."/>
            <person name="Wedrychowicz H."/>
        </authorList>
    </citation>
    <scope>NUCLEOTIDE SEQUENCE [LARGE SCALE GENOMIC DNA]</scope>
    <source>
        <strain evidence="2 3">DSM 21074</strain>
    </source>
</reference>
<keyword evidence="3" id="KW-1185">Reference proteome</keyword>
<feature type="transmembrane region" description="Helical" evidence="1">
    <location>
        <begin position="54"/>
        <end position="72"/>
    </location>
</feature>
<keyword evidence="1" id="KW-0472">Membrane</keyword>
<keyword evidence="1" id="KW-0812">Transmembrane</keyword>
<accession>A0A1M6C6E7</accession>
<evidence type="ECO:0000313" key="3">
    <source>
        <dbReference type="Proteomes" id="UP000184418"/>
    </source>
</evidence>
<proteinExistence type="predicted"/>
<sequence>MPLAMQEHSMLYSTHASALVVILFCFLLIFTAIGVRVGRKRKSFAPVNEQSVPVASLLALQGLLLAFTFAMAGTRFEARRTAIVDEAKAINTVIQRVDLYEPTQRQAFRRDLNHYLEARLQYSTAPFDKAVTDTALRRSARYGRRLWARTMLLAPNLNNQIATEQMVTGLNTMFEQAIARQAARRARVPDPIVYMLFIMSLATAFFTGYTSANRHKVDWLAVGAFHFLVAMVIYITLDLDRPRRGLIRVSDMNELMLDLRQVFRAGG</sequence>
<feature type="transmembrane region" description="Helical" evidence="1">
    <location>
        <begin position="12"/>
        <end position="34"/>
    </location>
</feature>
<feature type="transmembrane region" description="Helical" evidence="1">
    <location>
        <begin position="217"/>
        <end position="237"/>
    </location>
</feature>
<name>A0A1M6C6E7_9BACT</name>
<evidence type="ECO:0000256" key="1">
    <source>
        <dbReference type="SAM" id="Phobius"/>
    </source>
</evidence>
<gene>
    <name evidence="2" type="ORF">SAMN02745146_1047</name>
</gene>
<evidence type="ECO:0008006" key="4">
    <source>
        <dbReference type="Google" id="ProtNLM"/>
    </source>
</evidence>
<dbReference type="Proteomes" id="UP000184418">
    <property type="component" value="Unassembled WGS sequence"/>
</dbReference>
<feature type="transmembrane region" description="Helical" evidence="1">
    <location>
        <begin position="192"/>
        <end position="211"/>
    </location>
</feature>
<dbReference type="AlphaFoldDB" id="A0A1M6C6E7"/>
<dbReference type="EMBL" id="FQYN01000002">
    <property type="protein sequence ID" value="SHI56579.1"/>
    <property type="molecule type" value="Genomic_DNA"/>
</dbReference>
<keyword evidence="1" id="KW-1133">Transmembrane helix</keyword>
<dbReference type="InterPro" id="IPR025333">
    <property type="entry name" value="DUF4239"/>
</dbReference>
<organism evidence="2 3">
    <name type="scientific">Hymenobacter daecheongensis DSM 21074</name>
    <dbReference type="NCBI Taxonomy" id="1121955"/>
    <lineage>
        <taxon>Bacteria</taxon>
        <taxon>Pseudomonadati</taxon>
        <taxon>Bacteroidota</taxon>
        <taxon>Cytophagia</taxon>
        <taxon>Cytophagales</taxon>
        <taxon>Hymenobacteraceae</taxon>
        <taxon>Hymenobacter</taxon>
    </lineage>
</organism>
<evidence type="ECO:0000313" key="2">
    <source>
        <dbReference type="EMBL" id="SHI56579.1"/>
    </source>
</evidence>
<dbReference type="STRING" id="1121955.SAMN02745146_1047"/>